<dbReference type="SUPFAM" id="SSF55418">
    <property type="entry name" value="eIF4e-like"/>
    <property type="match status" value="1"/>
</dbReference>
<feature type="region of interest" description="Disordered" evidence="2">
    <location>
        <begin position="530"/>
        <end position="574"/>
    </location>
</feature>
<feature type="compositionally biased region" description="Low complexity" evidence="2">
    <location>
        <begin position="27"/>
        <end position="45"/>
    </location>
</feature>
<evidence type="ECO:0008006" key="5">
    <source>
        <dbReference type="Google" id="ProtNLM"/>
    </source>
</evidence>
<dbReference type="OrthoDB" id="17977at2759"/>
<organism evidence="3 4">
    <name type="scientific">Parasitella parasitica</name>
    <dbReference type="NCBI Taxonomy" id="35722"/>
    <lineage>
        <taxon>Eukaryota</taxon>
        <taxon>Fungi</taxon>
        <taxon>Fungi incertae sedis</taxon>
        <taxon>Mucoromycota</taxon>
        <taxon>Mucoromycotina</taxon>
        <taxon>Mucoromycetes</taxon>
        <taxon>Mucorales</taxon>
        <taxon>Mucorineae</taxon>
        <taxon>Mucoraceae</taxon>
        <taxon>Parasitella</taxon>
    </lineage>
</organism>
<accession>A0A0B7NBU3</accession>
<evidence type="ECO:0000313" key="3">
    <source>
        <dbReference type="EMBL" id="CEP12439.1"/>
    </source>
</evidence>
<feature type="compositionally biased region" description="Polar residues" evidence="2">
    <location>
        <begin position="500"/>
        <end position="509"/>
    </location>
</feature>
<comment type="similarity">
    <text evidence="1">Belongs to the eukaryotic initiation factor 4E family.</text>
</comment>
<keyword evidence="4" id="KW-1185">Reference proteome</keyword>
<dbReference type="STRING" id="35722.A0A0B7NBU3"/>
<name>A0A0B7NBU3_9FUNG</name>
<keyword evidence="1" id="KW-0694">RNA-binding</keyword>
<dbReference type="GO" id="GO:0016281">
    <property type="term" value="C:eukaryotic translation initiation factor 4F complex"/>
    <property type="evidence" value="ECO:0007669"/>
    <property type="project" value="TreeGrafter"/>
</dbReference>
<reference evidence="3 4" key="1">
    <citation type="submission" date="2014-09" db="EMBL/GenBank/DDBJ databases">
        <authorList>
            <person name="Ellenberger Sabrina"/>
        </authorList>
    </citation>
    <scope>NUCLEOTIDE SEQUENCE [LARGE SCALE GENOMIC DNA]</scope>
    <source>
        <strain evidence="3 4">CBS 412.66</strain>
    </source>
</reference>
<feature type="compositionally biased region" description="Polar residues" evidence="2">
    <location>
        <begin position="548"/>
        <end position="565"/>
    </location>
</feature>
<feature type="compositionally biased region" description="Low complexity" evidence="2">
    <location>
        <begin position="386"/>
        <end position="396"/>
    </location>
</feature>
<dbReference type="InterPro" id="IPR023398">
    <property type="entry name" value="TIF_eIF4e-like"/>
</dbReference>
<evidence type="ECO:0000313" key="4">
    <source>
        <dbReference type="Proteomes" id="UP000054107"/>
    </source>
</evidence>
<feature type="region of interest" description="Disordered" evidence="2">
    <location>
        <begin position="383"/>
        <end position="442"/>
    </location>
</feature>
<gene>
    <name evidence="3" type="primary">PARPA_06403.1 scaffold 22511</name>
</gene>
<dbReference type="Gene3D" id="3.30.760.10">
    <property type="entry name" value="RNA Cap, Translation Initiation Factor Eif4e"/>
    <property type="match status" value="1"/>
</dbReference>
<feature type="compositionally biased region" description="Polar residues" evidence="2">
    <location>
        <begin position="406"/>
        <end position="415"/>
    </location>
</feature>
<dbReference type="InterPro" id="IPR001040">
    <property type="entry name" value="TIF_eIF_4E"/>
</dbReference>
<dbReference type="GO" id="GO:0000340">
    <property type="term" value="F:RNA 7-methylguanosine cap binding"/>
    <property type="evidence" value="ECO:0007669"/>
    <property type="project" value="TreeGrafter"/>
</dbReference>
<feature type="region of interest" description="Disordered" evidence="2">
    <location>
        <begin position="488"/>
        <end position="513"/>
    </location>
</feature>
<feature type="compositionally biased region" description="Low complexity" evidence="2">
    <location>
        <begin position="426"/>
        <end position="441"/>
    </location>
</feature>
<evidence type="ECO:0000256" key="2">
    <source>
        <dbReference type="SAM" id="MobiDB-lite"/>
    </source>
</evidence>
<feature type="compositionally biased region" description="Low complexity" evidence="2">
    <location>
        <begin position="490"/>
        <end position="499"/>
    </location>
</feature>
<sequence>MLLARHSSSSSSTAKLEIEADKDKAAAKPSAAKSGEQQPQQQQQPFNLTDTTKSPKIPFMPVINIPETEFAHNAFFSLHRPLLGLSDEDEKPFFSSRSEEQDQEKLDDVLASYLMNLQPFVEPPAPGAEFSDHNSAQAQAGLEKDEQLERGVSFKIIENEEFADDFMPNDFQAEQQLDQEEDLEHAAQTHSLPMYHMPESEDVLDYLTSIESKMKIEHAKLVAEDHARALRLKKLEMIDSTKRFSQSKPRFYAINNNRNIHSRLPPLINRLDFFFFNIYICIKTDMSVYQQSSTEQFSSEKGIFYHQNCHPNKLLVHIPALSKNQHYPNLFLASNARKPLKMATKCLLETTSKTPLNVGLENVLFVSTLQNYWTRSTTCRMKRHASSSGAQNHSSSVNAARRHSQPDANIPQQHHSAVEYASNPCSSSNSSSSSSSNISNIQAGQDARRLSFQSDAASTELIRRFSAESTTSSLSSISSFIFESHTKLYQQRQQQQQQQHRTPLSNDAQTGHPVGVAEMTSDLIIQKAAEAGQEQEQQDRDPGHACDTMQSPSKQMQQLQGTTPPIKQDGSKDQLPIWADPIRVKQNPTKFQYTKSYMKQRDITNDSSLPLAKPCVFHFSQTNAASFNKSEQYIAAVKPLFECDSVWNFAARWRMLKEKYDKKPSQLLQNQNLFCFVKGVEPMWEDPVNKDGGRLAITVHHSGSHLDDLFEWILCAFIGGSLYEDGVVGIAVSKRHRGDRVELWLDQSTNDDMMPVFK</sequence>
<feature type="compositionally biased region" description="Basic and acidic residues" evidence="2">
    <location>
        <begin position="16"/>
        <end position="26"/>
    </location>
</feature>
<dbReference type="GO" id="GO:0003743">
    <property type="term" value="F:translation initiation factor activity"/>
    <property type="evidence" value="ECO:0007669"/>
    <property type="project" value="UniProtKB-KW"/>
</dbReference>
<protein>
    <recommendedName>
        <fullName evidence="5">Translation initiation factor eIF4e</fullName>
    </recommendedName>
</protein>
<dbReference type="EMBL" id="LN727963">
    <property type="protein sequence ID" value="CEP12439.1"/>
    <property type="molecule type" value="Genomic_DNA"/>
</dbReference>
<feature type="region of interest" description="Disordered" evidence="2">
    <location>
        <begin position="1"/>
        <end position="55"/>
    </location>
</feature>
<keyword evidence="1" id="KW-0396">Initiation factor</keyword>
<dbReference type="Proteomes" id="UP000054107">
    <property type="component" value="Unassembled WGS sequence"/>
</dbReference>
<feature type="region of interest" description="Disordered" evidence="2">
    <location>
        <begin position="122"/>
        <end position="144"/>
    </location>
</feature>
<evidence type="ECO:0000256" key="1">
    <source>
        <dbReference type="RuleBase" id="RU004374"/>
    </source>
</evidence>
<keyword evidence="1" id="KW-0648">Protein biosynthesis</keyword>
<dbReference type="Pfam" id="PF01652">
    <property type="entry name" value="IF4E"/>
    <property type="match status" value="1"/>
</dbReference>
<dbReference type="AlphaFoldDB" id="A0A0B7NBU3"/>
<dbReference type="PANTHER" id="PTHR11960">
    <property type="entry name" value="EUKARYOTIC TRANSLATION INITIATION FACTOR 4E RELATED"/>
    <property type="match status" value="1"/>
</dbReference>
<proteinExistence type="inferred from homology"/>